<keyword evidence="1" id="KW-0472">Membrane</keyword>
<evidence type="ECO:0000256" key="1">
    <source>
        <dbReference type="SAM" id="Phobius"/>
    </source>
</evidence>
<keyword evidence="1" id="KW-1133">Transmembrane helix</keyword>
<evidence type="ECO:0000313" key="3">
    <source>
        <dbReference type="Proteomes" id="UP000789595"/>
    </source>
</evidence>
<proteinExistence type="predicted"/>
<sequence length="233" mass="24842">SSLTHLAACQYPPLKAHFEFERRLRATPRSASRRLSRGSLVILAEDLALQSSLFIGVFLGPRHHLIIAVLAVLVAVHFGVAVVAVATQDHVTVLAGAAAVLAKVSPSLEVASSLAASQHAVVLDAPRARKHLVADIAGPPHAGRCCLLRFVAPLADDGAARALHHKRGLLGTPRAPRRLEPPAHCLEFAPARASFKVRGVGERQRRLLVFGTVPAPWPLRARRAVDGLGTCHL</sequence>
<organism evidence="2 3">
    <name type="scientific">Pelagomonas calceolata</name>
    <dbReference type="NCBI Taxonomy" id="35677"/>
    <lineage>
        <taxon>Eukaryota</taxon>
        <taxon>Sar</taxon>
        <taxon>Stramenopiles</taxon>
        <taxon>Ochrophyta</taxon>
        <taxon>Pelagophyceae</taxon>
        <taxon>Pelagomonadales</taxon>
        <taxon>Pelagomonadaceae</taxon>
        <taxon>Pelagomonas</taxon>
    </lineage>
</organism>
<dbReference type="EMBL" id="CAKKNE010000003">
    <property type="protein sequence ID" value="CAH0372029.1"/>
    <property type="molecule type" value="Genomic_DNA"/>
</dbReference>
<accession>A0A8J2SS48</accession>
<comment type="caution">
    <text evidence="2">The sequence shown here is derived from an EMBL/GenBank/DDBJ whole genome shotgun (WGS) entry which is preliminary data.</text>
</comment>
<name>A0A8J2SS48_9STRA</name>
<evidence type="ECO:0000313" key="2">
    <source>
        <dbReference type="EMBL" id="CAH0372029.1"/>
    </source>
</evidence>
<dbReference type="Proteomes" id="UP000789595">
    <property type="component" value="Unassembled WGS sequence"/>
</dbReference>
<keyword evidence="1" id="KW-0812">Transmembrane</keyword>
<reference evidence="2" key="1">
    <citation type="submission" date="2021-11" db="EMBL/GenBank/DDBJ databases">
        <authorList>
            <consortium name="Genoscope - CEA"/>
            <person name="William W."/>
        </authorList>
    </citation>
    <scope>NUCLEOTIDE SEQUENCE</scope>
</reference>
<feature type="transmembrane region" description="Helical" evidence="1">
    <location>
        <begin position="65"/>
        <end position="86"/>
    </location>
</feature>
<dbReference type="AlphaFoldDB" id="A0A8J2SS48"/>
<gene>
    <name evidence="2" type="ORF">PECAL_3P20020</name>
</gene>
<protein>
    <submittedName>
        <fullName evidence="2">Uncharacterized protein</fullName>
    </submittedName>
</protein>
<feature type="non-terminal residue" evidence="2">
    <location>
        <position position="1"/>
    </location>
</feature>
<keyword evidence="3" id="KW-1185">Reference proteome</keyword>